<accession>A0ABX3HP09</accession>
<organism evidence="1 2">
    <name type="scientific">Paenibacillus borealis</name>
    <dbReference type="NCBI Taxonomy" id="160799"/>
    <lineage>
        <taxon>Bacteria</taxon>
        <taxon>Bacillati</taxon>
        <taxon>Bacillota</taxon>
        <taxon>Bacilli</taxon>
        <taxon>Bacillales</taxon>
        <taxon>Paenibacillaceae</taxon>
        <taxon>Paenibacillus</taxon>
    </lineage>
</organism>
<evidence type="ECO:0000313" key="2">
    <source>
        <dbReference type="Proteomes" id="UP000187412"/>
    </source>
</evidence>
<sequence>MANVRDTAYRQNLTNKREMGPIFESHELQLYRKLEEVDYLIACISSEATTCCVSSDYCREFIRTQVTDMIDQIA</sequence>
<gene>
    <name evidence="1" type="ORF">BSK56_04450</name>
</gene>
<reference evidence="1 2" key="1">
    <citation type="submission" date="2016-10" db="EMBL/GenBank/DDBJ databases">
        <title>Paenibacillus species isolates.</title>
        <authorList>
            <person name="Beno S.M."/>
        </authorList>
    </citation>
    <scope>NUCLEOTIDE SEQUENCE [LARGE SCALE GENOMIC DNA]</scope>
    <source>
        <strain evidence="1 2">FSL H7-0744</strain>
    </source>
</reference>
<name>A0ABX3HP09_PAEBO</name>
<keyword evidence="2" id="KW-1185">Reference proteome</keyword>
<evidence type="ECO:0000313" key="1">
    <source>
        <dbReference type="EMBL" id="OMD51880.1"/>
    </source>
</evidence>
<protein>
    <submittedName>
        <fullName evidence="1">Uncharacterized protein</fullName>
    </submittedName>
</protein>
<proteinExistence type="predicted"/>
<dbReference type="EMBL" id="MPTB01000004">
    <property type="protein sequence ID" value="OMD51880.1"/>
    <property type="molecule type" value="Genomic_DNA"/>
</dbReference>
<dbReference type="Proteomes" id="UP000187412">
    <property type="component" value="Unassembled WGS sequence"/>
</dbReference>
<comment type="caution">
    <text evidence="1">The sequence shown here is derived from an EMBL/GenBank/DDBJ whole genome shotgun (WGS) entry which is preliminary data.</text>
</comment>